<protein>
    <submittedName>
        <fullName evidence="1">Uncharacterized protein</fullName>
    </submittedName>
</protein>
<dbReference type="AlphaFoldDB" id="A0AAQ0MFM9"/>
<organism evidence="1 2">
    <name type="scientific">Staphylococcus pseudoxylosus</name>
    <dbReference type="NCBI Taxonomy" id="2282419"/>
    <lineage>
        <taxon>Bacteria</taxon>
        <taxon>Bacillati</taxon>
        <taxon>Bacillota</taxon>
        <taxon>Bacilli</taxon>
        <taxon>Bacillales</taxon>
        <taxon>Staphylococcaceae</taxon>
        <taxon>Staphylococcus</taxon>
    </lineage>
</organism>
<reference evidence="1 2" key="1">
    <citation type="submission" date="2018-10" db="EMBL/GenBank/DDBJ databases">
        <title>Staphylococcus pseudoxylosus sp. nov., isolated from bovine mastitis.</title>
        <authorList>
            <person name="Macfadyen A.C."/>
            <person name="Leroy S."/>
            <person name="Harrison E.M."/>
            <person name="Parkhill J."/>
            <person name="Holmes M.A."/>
            <person name="Paterson G.K."/>
        </authorList>
    </citation>
    <scope>NUCLEOTIDE SEQUENCE [LARGE SCALE GENOMIC DNA]</scope>
    <source>
        <strain evidence="1 2">S04009</strain>
    </source>
</reference>
<gene>
    <name evidence="1" type="ORF">D9V42_09005</name>
</gene>
<evidence type="ECO:0000313" key="2">
    <source>
        <dbReference type="Proteomes" id="UP000269505"/>
    </source>
</evidence>
<keyword evidence="2" id="KW-1185">Reference proteome</keyword>
<name>A0AAQ0MFM9_9STAP</name>
<comment type="caution">
    <text evidence="1">The sequence shown here is derived from an EMBL/GenBank/DDBJ whole genome shotgun (WGS) entry which is preliminary data.</text>
</comment>
<accession>A0AAQ0MFM9</accession>
<sequence length="62" mass="7467">MSEEIVTIRYNVYVEKRVYVNQNEDDNTATEKLSNQMWTNKDEYMDAKPLEFEEPKIISRGY</sequence>
<proteinExistence type="predicted"/>
<dbReference type="EMBL" id="RCVN01000008">
    <property type="protein sequence ID" value="RMI84985.1"/>
    <property type="molecule type" value="Genomic_DNA"/>
</dbReference>
<dbReference type="Proteomes" id="UP000269505">
    <property type="component" value="Unassembled WGS sequence"/>
</dbReference>
<evidence type="ECO:0000313" key="1">
    <source>
        <dbReference type="EMBL" id="RMI84985.1"/>
    </source>
</evidence>
<dbReference type="RefSeq" id="WP_122064544.1">
    <property type="nucleotide sequence ID" value="NZ_JAHCSS010000011.1"/>
</dbReference>